<keyword evidence="7" id="KW-0479">Metal-binding</keyword>
<gene>
    <name evidence="15 21" type="primary">secA</name>
    <name evidence="21" type="ORF">ACFQKB_44135</name>
</gene>
<dbReference type="Gene3D" id="3.10.450.50">
    <property type="match status" value="1"/>
</dbReference>
<feature type="compositionally biased region" description="Acidic residues" evidence="17">
    <location>
        <begin position="871"/>
        <end position="887"/>
    </location>
</feature>
<dbReference type="NCBIfam" id="NF009538">
    <property type="entry name" value="PRK12904.1"/>
    <property type="match status" value="1"/>
</dbReference>
<dbReference type="InterPro" id="IPR000185">
    <property type="entry name" value="SecA"/>
</dbReference>
<dbReference type="NCBIfam" id="TIGR00963">
    <property type="entry name" value="secA"/>
    <property type="match status" value="1"/>
</dbReference>
<keyword evidence="12 15" id="KW-1278">Translocase</keyword>
<dbReference type="PRINTS" id="PR00906">
    <property type="entry name" value="SECA"/>
</dbReference>
<dbReference type="PANTHER" id="PTHR30612">
    <property type="entry name" value="SECA INNER MEMBRANE COMPONENT OF SEC PROTEIN SECRETION SYSTEM"/>
    <property type="match status" value="1"/>
</dbReference>
<dbReference type="SMART" id="SM00958">
    <property type="entry name" value="SecA_PP_bind"/>
    <property type="match status" value="1"/>
</dbReference>
<dbReference type="InterPro" id="IPR001650">
    <property type="entry name" value="Helicase_C-like"/>
</dbReference>
<evidence type="ECO:0000259" key="20">
    <source>
        <dbReference type="PROSITE" id="PS51196"/>
    </source>
</evidence>
<keyword evidence="4 15" id="KW-0813">Transport</keyword>
<keyword evidence="11 15" id="KW-0653">Protein transport</keyword>
<dbReference type="PROSITE" id="PS51194">
    <property type="entry name" value="HELICASE_CTER"/>
    <property type="match status" value="1"/>
</dbReference>
<evidence type="ECO:0000256" key="5">
    <source>
        <dbReference type="ARBA" id="ARBA00022475"/>
    </source>
</evidence>
<comment type="subcellular location">
    <subcellularLocation>
        <location evidence="15">Cell membrane</location>
        <topology evidence="15">Peripheral membrane protein</topology>
        <orientation evidence="15">Cytoplasmic side</orientation>
    </subcellularLocation>
    <subcellularLocation>
        <location evidence="15">Cytoplasm</location>
    </subcellularLocation>
    <subcellularLocation>
        <location evidence="2">Membrane</location>
        <topology evidence="2">Peripheral membrane protein</topology>
    </subcellularLocation>
    <text evidence="15">Distribution is 50-50.</text>
</comment>
<reference evidence="22" key="1">
    <citation type="journal article" date="2019" name="Int. J. Syst. Evol. Microbiol.">
        <title>The Global Catalogue of Microorganisms (GCM) 10K type strain sequencing project: providing services to taxonomists for standard genome sequencing and annotation.</title>
        <authorList>
            <consortium name="The Broad Institute Genomics Platform"/>
            <consortium name="The Broad Institute Genome Sequencing Center for Infectious Disease"/>
            <person name="Wu L."/>
            <person name="Ma J."/>
        </authorList>
    </citation>
    <scope>NUCLEOTIDE SEQUENCE [LARGE SCALE GENOMIC DNA]</scope>
    <source>
        <strain evidence="22">JCM 3369</strain>
    </source>
</reference>
<dbReference type="HAMAP" id="MF_01382">
    <property type="entry name" value="SecA"/>
    <property type="match status" value="1"/>
</dbReference>
<evidence type="ECO:0000256" key="7">
    <source>
        <dbReference type="ARBA" id="ARBA00022723"/>
    </source>
</evidence>
<keyword evidence="14 15" id="KW-0472">Membrane</keyword>
<dbReference type="InterPro" id="IPR027417">
    <property type="entry name" value="P-loop_NTPase"/>
</dbReference>
<keyword evidence="5 15" id="KW-1003">Cell membrane</keyword>
<dbReference type="CDD" id="cd18803">
    <property type="entry name" value="SF2_C_secA"/>
    <property type="match status" value="1"/>
</dbReference>
<dbReference type="InterPro" id="IPR004027">
    <property type="entry name" value="SEC_C_motif"/>
</dbReference>
<evidence type="ECO:0000313" key="22">
    <source>
        <dbReference type="Proteomes" id="UP001596380"/>
    </source>
</evidence>
<proteinExistence type="inferred from homology"/>
<dbReference type="InterPro" id="IPR011116">
    <property type="entry name" value="SecA_Wing/Scaffold"/>
</dbReference>
<accession>A0ABW2CY80</accession>
<feature type="compositionally biased region" description="Low complexity" evidence="17">
    <location>
        <begin position="852"/>
        <end position="870"/>
    </location>
</feature>
<comment type="subunit">
    <text evidence="15">Monomer and homodimer. Part of the essential Sec protein translocation apparatus which comprises SecA, SecYEG and auxiliary proteins SecDF. Other proteins may also be involved.</text>
</comment>
<dbReference type="InterPro" id="IPR011130">
    <property type="entry name" value="SecA_preprotein_X-link_dom"/>
</dbReference>
<dbReference type="InterPro" id="IPR014001">
    <property type="entry name" value="Helicase_ATP-bd"/>
</dbReference>
<comment type="caution">
    <text evidence="21">The sequence shown here is derived from an EMBL/GenBank/DDBJ whole genome shotgun (WGS) entry which is preliminary data.</text>
</comment>
<dbReference type="SMART" id="SM00957">
    <property type="entry name" value="SecA_DEAD"/>
    <property type="match status" value="1"/>
</dbReference>
<dbReference type="InterPro" id="IPR020937">
    <property type="entry name" value="SecA_CS"/>
</dbReference>
<dbReference type="Gene3D" id="3.40.50.300">
    <property type="entry name" value="P-loop containing nucleotide triphosphate hydrolases"/>
    <property type="match status" value="2"/>
</dbReference>
<comment type="cofactor">
    <cofactor evidence="1">
        <name>Zn(2+)</name>
        <dbReference type="ChEBI" id="CHEBI:29105"/>
    </cofactor>
</comment>
<keyword evidence="10 15" id="KW-0067">ATP-binding</keyword>
<feature type="region of interest" description="Disordered" evidence="17">
    <location>
        <begin position="852"/>
        <end position="958"/>
    </location>
</feature>
<name>A0ABW2CY80_9ACTN</name>
<dbReference type="RefSeq" id="WP_160822030.1">
    <property type="nucleotide sequence ID" value="NZ_JBHSXS010000060.1"/>
</dbReference>
<sequence length="958" mass="107213">MPPVIDKILRAGEGKILRKLKKLADQVNSIEEDFLEMSDAELRELTDKYRERLANGEDTLDDLLPEAFATAREAAKRVLGQRHYDVQVMGGAALHLGNIAEMKTGEGKTLTCVLPAYLNALAGDGVHVVTVNDYLAKRDAEWMGRVHQFLGLEVGVILPQMTPDERRAAYNADITYGTNNEFGFDYLRDNMAWSLEECVQRGHNFAIVDEVDSILIDEARTPLIISGPAEQNSKWYSEFAKIVPRLKRAELVSTAGQVDQYGPGDYEVNEKKRTVGITEAGVEKVEDWLGIDNLYDSVNTPLVSFLNNALKAKELYKRDKDYVVMNGEVLIVDEFTGRILHGRRYNEGMHQAIEAKEGVAIKDENQTLATITLQNFFRLYGKLAGMTGTADTEAAEFNKTYKIGVVPIPTNKPMIRDDVADVVYKTEQAKFEAVVDDIAERHENGQPVLVGTTSVEKSEKLSKMLKRRGIPHQVLNAKHHEQESAIVAEAGRKGAVTVATNMAGRGTDIMLGGNPDFRADLELHQRGLSPLETPEEYEAAWPEALDKAKDAVKGEHEQVVEAGGLYVLATERHESRRIDNQLRGRSGRQGDPGESRFYLSLEDDLMRLFNSARVESIMTRLNIPDDVPIESKIVSNAIKSAQSQVEQQNFEMRKNVLKYDEVLNRQRKVIYAERRKVLEGEDLHEQVRRMIDEVVHGYVAGATAEGFAEEWDLDKLWKAFKQLYPIQLTPEELVEEVGGDIAGLDAETLSDKIREDALAAYDKREEELGPEVMRELERRVVLSVLDRKWREHLYEMDYLQEGIGLRAMAQRDPLVEYQREGYDMFNAMLDGIKEESVGYLFNLEVEVEEPAEAPAVGAKPVSVAKTAAPSDDTEEDTAEADVDEAPSDDVPAIKAKGLDEPKRPKKLEYSSPTVDGEGGVELHSEETEDEYAGVSRNDPCPCGSGKKFKRCHGDPRGK</sequence>
<dbReference type="Proteomes" id="UP001596380">
    <property type="component" value="Unassembled WGS sequence"/>
</dbReference>
<keyword evidence="6 15" id="KW-0963">Cytoplasm</keyword>
<evidence type="ECO:0000313" key="21">
    <source>
        <dbReference type="EMBL" id="MFC6886818.1"/>
    </source>
</evidence>
<dbReference type="InterPro" id="IPR044722">
    <property type="entry name" value="SecA_SF2_C"/>
</dbReference>
<evidence type="ECO:0000256" key="10">
    <source>
        <dbReference type="ARBA" id="ARBA00022840"/>
    </source>
</evidence>
<dbReference type="Pfam" id="PF07516">
    <property type="entry name" value="SecA_SW"/>
    <property type="match status" value="1"/>
</dbReference>
<dbReference type="Gene3D" id="1.10.3060.10">
    <property type="entry name" value="Helical scaffold and wing domains of SecA"/>
    <property type="match status" value="1"/>
</dbReference>
<evidence type="ECO:0000256" key="11">
    <source>
        <dbReference type="ARBA" id="ARBA00022927"/>
    </source>
</evidence>
<feature type="domain" description="Helicase ATP-binding" evidence="18">
    <location>
        <begin position="89"/>
        <end position="247"/>
    </location>
</feature>
<keyword evidence="13 15" id="KW-0811">Translocation</keyword>
<dbReference type="EMBL" id="JBHSXS010000060">
    <property type="protein sequence ID" value="MFC6886818.1"/>
    <property type="molecule type" value="Genomic_DNA"/>
</dbReference>
<dbReference type="InterPro" id="IPR036266">
    <property type="entry name" value="SecA_Wing/Scaffold_sf"/>
</dbReference>
<dbReference type="Pfam" id="PF07517">
    <property type="entry name" value="SecA_DEAD"/>
    <property type="match status" value="1"/>
</dbReference>
<dbReference type="PROSITE" id="PS01312">
    <property type="entry name" value="SECA"/>
    <property type="match status" value="1"/>
</dbReference>
<dbReference type="SUPFAM" id="SSF81767">
    <property type="entry name" value="Pre-protein crosslinking domain of SecA"/>
    <property type="match status" value="1"/>
</dbReference>
<organism evidence="21 22">
    <name type="scientific">Actinomadura yumaensis</name>
    <dbReference type="NCBI Taxonomy" id="111807"/>
    <lineage>
        <taxon>Bacteria</taxon>
        <taxon>Bacillati</taxon>
        <taxon>Actinomycetota</taxon>
        <taxon>Actinomycetes</taxon>
        <taxon>Streptosporangiales</taxon>
        <taxon>Thermomonosporaceae</taxon>
        <taxon>Actinomadura</taxon>
    </lineage>
</organism>
<feature type="compositionally biased region" description="Basic and acidic residues" evidence="17">
    <location>
        <begin position="896"/>
        <end position="908"/>
    </location>
</feature>
<comment type="function">
    <text evidence="15">Part of the Sec protein translocase complex. Interacts with the SecYEG preprotein conducting channel. Has a central role in coupling the hydrolysis of ATP to the transfer of proteins into and across the cell membrane, serving as an ATP-driven molecular motor driving the stepwise translocation of polypeptide chains across the membrane.</text>
</comment>
<dbReference type="CDD" id="cd17928">
    <property type="entry name" value="DEXDc_SecA"/>
    <property type="match status" value="1"/>
</dbReference>
<feature type="domain" description="Helicase C-terminal" evidence="19">
    <location>
        <begin position="430"/>
        <end position="635"/>
    </location>
</feature>
<evidence type="ECO:0000256" key="4">
    <source>
        <dbReference type="ARBA" id="ARBA00022448"/>
    </source>
</evidence>
<dbReference type="PROSITE" id="PS51192">
    <property type="entry name" value="HELICASE_ATP_BIND_1"/>
    <property type="match status" value="1"/>
</dbReference>
<evidence type="ECO:0000256" key="12">
    <source>
        <dbReference type="ARBA" id="ARBA00022967"/>
    </source>
</evidence>
<feature type="binding site" evidence="15">
    <location>
        <begin position="105"/>
        <end position="109"/>
    </location>
    <ligand>
        <name>ATP</name>
        <dbReference type="ChEBI" id="CHEBI:30616"/>
    </ligand>
</feature>
<keyword evidence="9" id="KW-0862">Zinc</keyword>
<evidence type="ECO:0000259" key="19">
    <source>
        <dbReference type="PROSITE" id="PS51194"/>
    </source>
</evidence>
<comment type="catalytic activity">
    <reaction evidence="15">
        <text>ATP + H2O + cellular proteinSide 1 = ADP + phosphate + cellular proteinSide 2.</text>
        <dbReference type="EC" id="7.4.2.8"/>
    </reaction>
</comment>
<keyword evidence="8 15" id="KW-0547">Nucleotide-binding</keyword>
<keyword evidence="22" id="KW-1185">Reference proteome</keyword>
<comment type="similarity">
    <text evidence="3 15 16">Belongs to the SecA family.</text>
</comment>
<dbReference type="PANTHER" id="PTHR30612:SF0">
    <property type="entry name" value="CHLOROPLAST PROTEIN-TRANSPORTING ATPASE"/>
    <property type="match status" value="1"/>
</dbReference>
<dbReference type="InterPro" id="IPR011115">
    <property type="entry name" value="SecA_DEAD"/>
</dbReference>
<evidence type="ECO:0000256" key="9">
    <source>
        <dbReference type="ARBA" id="ARBA00022833"/>
    </source>
</evidence>
<feature type="binding site" evidence="15">
    <location>
        <position position="508"/>
    </location>
    <ligand>
        <name>ATP</name>
        <dbReference type="ChEBI" id="CHEBI:30616"/>
    </ligand>
</feature>
<evidence type="ECO:0000256" key="1">
    <source>
        <dbReference type="ARBA" id="ARBA00001947"/>
    </source>
</evidence>
<evidence type="ECO:0000256" key="16">
    <source>
        <dbReference type="RuleBase" id="RU003874"/>
    </source>
</evidence>
<dbReference type="Pfam" id="PF21090">
    <property type="entry name" value="P-loop_SecA"/>
    <property type="match status" value="1"/>
</dbReference>
<dbReference type="Gene3D" id="3.90.1440.10">
    <property type="entry name" value="SecA, preprotein cross-linking domain"/>
    <property type="match status" value="1"/>
</dbReference>
<dbReference type="InterPro" id="IPR036670">
    <property type="entry name" value="SecA_X-link_sf"/>
</dbReference>
<dbReference type="PROSITE" id="PS51196">
    <property type="entry name" value="SECA_MOTOR_DEAD"/>
    <property type="match status" value="1"/>
</dbReference>
<evidence type="ECO:0000256" key="13">
    <source>
        <dbReference type="ARBA" id="ARBA00023010"/>
    </source>
</evidence>
<dbReference type="Pfam" id="PF02810">
    <property type="entry name" value="SEC-C"/>
    <property type="match status" value="1"/>
</dbReference>
<feature type="binding site" evidence="15">
    <location>
        <position position="87"/>
    </location>
    <ligand>
        <name>ATP</name>
        <dbReference type="ChEBI" id="CHEBI:30616"/>
    </ligand>
</feature>
<evidence type="ECO:0000256" key="8">
    <source>
        <dbReference type="ARBA" id="ARBA00022741"/>
    </source>
</evidence>
<dbReference type="EC" id="7.4.2.8" evidence="15"/>
<evidence type="ECO:0000256" key="14">
    <source>
        <dbReference type="ARBA" id="ARBA00023136"/>
    </source>
</evidence>
<evidence type="ECO:0000256" key="17">
    <source>
        <dbReference type="SAM" id="MobiDB-lite"/>
    </source>
</evidence>
<dbReference type="Pfam" id="PF01043">
    <property type="entry name" value="SecA_PP_bind"/>
    <property type="match status" value="1"/>
</dbReference>
<evidence type="ECO:0000256" key="6">
    <source>
        <dbReference type="ARBA" id="ARBA00022490"/>
    </source>
</evidence>
<dbReference type="InterPro" id="IPR014018">
    <property type="entry name" value="SecA_motor_DEAD"/>
</dbReference>
<evidence type="ECO:0000256" key="2">
    <source>
        <dbReference type="ARBA" id="ARBA00004170"/>
    </source>
</evidence>
<feature type="domain" description="SecA family profile" evidence="20">
    <location>
        <begin position="2"/>
        <end position="630"/>
    </location>
</feature>
<protein>
    <recommendedName>
        <fullName evidence="15 16">Protein translocase subunit SecA</fullName>
        <ecNumber evidence="15">7.4.2.8</ecNumber>
    </recommendedName>
</protein>
<dbReference type="SUPFAM" id="SSF52540">
    <property type="entry name" value="P-loop containing nucleoside triphosphate hydrolases"/>
    <property type="match status" value="2"/>
</dbReference>
<evidence type="ECO:0000259" key="18">
    <source>
        <dbReference type="PROSITE" id="PS51192"/>
    </source>
</evidence>
<dbReference type="SUPFAM" id="SSF81886">
    <property type="entry name" value="Helical scaffold and wing domains of SecA"/>
    <property type="match status" value="1"/>
</dbReference>
<evidence type="ECO:0000256" key="3">
    <source>
        <dbReference type="ARBA" id="ARBA00007650"/>
    </source>
</evidence>
<evidence type="ECO:0000256" key="15">
    <source>
        <dbReference type="HAMAP-Rule" id="MF_01382"/>
    </source>
</evidence>